<evidence type="ECO:0000313" key="1">
    <source>
        <dbReference type="EMBL" id="KCZ82372.1"/>
    </source>
</evidence>
<reference evidence="1 2" key="2">
    <citation type="submission" date="2014-03" db="EMBL/GenBank/DDBJ databases">
        <title>The Genome Sequence of Anncaliia algerae insect isolate PRA339.</title>
        <authorList>
            <consortium name="The Broad Institute Genome Sequencing Platform"/>
            <consortium name="The Broad Institute Genome Sequencing Center for Infectious Disease"/>
            <person name="Cuomo C."/>
            <person name="Becnel J."/>
            <person name="Sanscrainte N."/>
            <person name="Walker B."/>
            <person name="Young S.K."/>
            <person name="Zeng Q."/>
            <person name="Gargeya S."/>
            <person name="Fitzgerald M."/>
            <person name="Haas B."/>
            <person name="Abouelleil A."/>
            <person name="Alvarado L."/>
            <person name="Arachchi H.M."/>
            <person name="Berlin A.M."/>
            <person name="Chapman S.B."/>
            <person name="Dewar J."/>
            <person name="Goldberg J."/>
            <person name="Griggs A."/>
            <person name="Gujja S."/>
            <person name="Hansen M."/>
            <person name="Howarth C."/>
            <person name="Imamovic A."/>
            <person name="Larimer J."/>
            <person name="McCowan C."/>
            <person name="Murphy C."/>
            <person name="Neiman D."/>
            <person name="Pearson M."/>
            <person name="Priest M."/>
            <person name="Roberts A."/>
            <person name="Saif S."/>
            <person name="Shea T."/>
            <person name="Sisk P."/>
            <person name="Sykes S."/>
            <person name="Wortman J."/>
            <person name="Nusbaum C."/>
            <person name="Birren B."/>
        </authorList>
    </citation>
    <scope>NUCLEOTIDE SEQUENCE [LARGE SCALE GENOMIC DNA]</scope>
    <source>
        <strain evidence="1 2">PRA339</strain>
    </source>
</reference>
<gene>
    <name evidence="1" type="ORF">H312_00030</name>
</gene>
<evidence type="ECO:0000313" key="2">
    <source>
        <dbReference type="Proteomes" id="UP000030655"/>
    </source>
</evidence>
<dbReference type="VEuPathDB" id="MicrosporidiaDB:H312_00030"/>
<dbReference type="STRING" id="1288291.A0A059F5I7"/>
<proteinExistence type="predicted"/>
<reference evidence="2" key="1">
    <citation type="submission" date="2013-02" db="EMBL/GenBank/DDBJ databases">
        <authorList>
            <consortium name="The Broad Institute Genome Sequencing Platform"/>
            <person name="Cuomo C."/>
            <person name="Becnel J."/>
            <person name="Sanscrainte N."/>
            <person name="Walker B."/>
            <person name="Young S.K."/>
            <person name="Zeng Q."/>
            <person name="Gargeya S."/>
            <person name="Fitzgerald M."/>
            <person name="Haas B."/>
            <person name="Abouelleil A."/>
            <person name="Alvarado L."/>
            <person name="Arachchi H.M."/>
            <person name="Berlin A.M."/>
            <person name="Chapman S.B."/>
            <person name="Dewar J."/>
            <person name="Goldberg J."/>
            <person name="Griggs A."/>
            <person name="Gujja S."/>
            <person name="Hansen M."/>
            <person name="Howarth C."/>
            <person name="Imamovic A."/>
            <person name="Larimer J."/>
            <person name="McCowan C."/>
            <person name="Murphy C."/>
            <person name="Neiman D."/>
            <person name="Pearson M."/>
            <person name="Priest M."/>
            <person name="Roberts A."/>
            <person name="Saif S."/>
            <person name="Shea T."/>
            <person name="Sisk P."/>
            <person name="Sykes S."/>
            <person name="Wortman J."/>
            <person name="Nusbaum C."/>
            <person name="Birren B."/>
        </authorList>
    </citation>
    <scope>NUCLEOTIDE SEQUENCE [LARGE SCALE GENOMIC DNA]</scope>
    <source>
        <strain evidence="2">PRA339</strain>
    </source>
</reference>
<name>A0A059F5I7_9MICR</name>
<dbReference type="AlphaFoldDB" id="A0A059F5I7"/>
<protein>
    <recommendedName>
        <fullName evidence="3">CTLH domain-containing protein</fullName>
    </recommendedName>
</protein>
<dbReference type="EMBL" id="KK365130">
    <property type="protein sequence ID" value="KCZ82372.1"/>
    <property type="molecule type" value="Genomic_DNA"/>
</dbReference>
<dbReference type="HOGENOM" id="CLU_1304586_0_0_1"/>
<dbReference type="Proteomes" id="UP000030655">
    <property type="component" value="Unassembled WGS sequence"/>
</dbReference>
<sequence length="211" mass="24807">MSESNTPESIPLTEWMESWKTVSDKLLHKITYDYLYYMGYGDILKTYCKEHKVPFNGNKILDIRSNARSLISQGKIDLARECLIEFDVELIDTNFDVNYYLLAQEAIESMQNTSEDKVLTFIGNKLYPITKLNKLEYLKDILEFLVFNTGDNIKKKRNKLASFINNKIIEKYETNENTLKNIVNEIIEGEEKLSNKYKFPSFKNYLEDKCE</sequence>
<accession>A0A059F5I7</accession>
<keyword evidence="2" id="KW-1185">Reference proteome</keyword>
<organism evidence="1 2">
    <name type="scientific">Anncaliia algerae PRA339</name>
    <dbReference type="NCBI Taxonomy" id="1288291"/>
    <lineage>
        <taxon>Eukaryota</taxon>
        <taxon>Fungi</taxon>
        <taxon>Fungi incertae sedis</taxon>
        <taxon>Microsporidia</taxon>
        <taxon>Tubulinosematoidea</taxon>
        <taxon>Tubulinosematidae</taxon>
        <taxon>Anncaliia</taxon>
    </lineage>
</organism>
<dbReference type="OrthoDB" id="2415936at2759"/>
<evidence type="ECO:0008006" key="3">
    <source>
        <dbReference type="Google" id="ProtNLM"/>
    </source>
</evidence>